<accession>A0A5K7ZU54</accession>
<dbReference type="EMBL" id="AP021876">
    <property type="protein sequence ID" value="BBO83730.1"/>
    <property type="molecule type" value="Genomic_DNA"/>
</dbReference>
<gene>
    <name evidence="3" type="ORF">DSCO28_42960</name>
</gene>
<dbReference type="InterPro" id="IPR006016">
    <property type="entry name" value="UspA"/>
</dbReference>
<dbReference type="InterPro" id="IPR014729">
    <property type="entry name" value="Rossmann-like_a/b/a_fold"/>
</dbReference>
<dbReference type="SUPFAM" id="SSF52402">
    <property type="entry name" value="Adenine nucleotide alpha hydrolases-like"/>
    <property type="match status" value="2"/>
</dbReference>
<feature type="domain" description="UspA" evidence="2">
    <location>
        <begin position="163"/>
        <end position="300"/>
    </location>
</feature>
<dbReference type="RefSeq" id="WP_155311256.1">
    <property type="nucleotide sequence ID" value="NZ_AP021876.1"/>
</dbReference>
<dbReference type="Pfam" id="PF00582">
    <property type="entry name" value="Usp"/>
    <property type="match status" value="2"/>
</dbReference>
<evidence type="ECO:0000259" key="2">
    <source>
        <dbReference type="Pfam" id="PF00582"/>
    </source>
</evidence>
<dbReference type="PANTHER" id="PTHR31964:SF113">
    <property type="entry name" value="USPA DOMAIN-CONTAINING PROTEIN"/>
    <property type="match status" value="1"/>
</dbReference>
<dbReference type="Proteomes" id="UP000425960">
    <property type="component" value="Chromosome"/>
</dbReference>
<dbReference type="InterPro" id="IPR006015">
    <property type="entry name" value="Universal_stress_UspA"/>
</dbReference>
<evidence type="ECO:0000256" key="1">
    <source>
        <dbReference type="ARBA" id="ARBA00008791"/>
    </source>
</evidence>
<comment type="similarity">
    <text evidence="1">Belongs to the universal stress protein A family.</text>
</comment>
<proteinExistence type="inferred from homology"/>
<reference evidence="3 4" key="1">
    <citation type="submission" date="2019-11" db="EMBL/GenBank/DDBJ databases">
        <title>Comparative genomics of hydrocarbon-degrading Desulfosarcina strains.</title>
        <authorList>
            <person name="Watanabe M."/>
            <person name="Kojima H."/>
            <person name="Fukui M."/>
        </authorList>
    </citation>
    <scope>NUCLEOTIDE SEQUENCE [LARGE SCALE GENOMIC DNA]</scope>
    <source>
        <strain evidence="3 4">28bB2T</strain>
    </source>
</reference>
<name>A0A5K7ZU54_9BACT</name>
<dbReference type="PRINTS" id="PR01438">
    <property type="entry name" value="UNVRSLSTRESS"/>
</dbReference>
<feature type="domain" description="UspA" evidence="2">
    <location>
        <begin position="3"/>
        <end position="154"/>
    </location>
</feature>
<dbReference type="AlphaFoldDB" id="A0A5K7ZU54"/>
<dbReference type="CDD" id="cd00293">
    <property type="entry name" value="USP-like"/>
    <property type="match status" value="1"/>
</dbReference>
<sequence length="310" mass="33935">MEKKVLIAVDDSRHSENALRYAAELRGTVQEMKFVLFHVEPTISQYLLDEARTKPGANAELQSLMRKSHEKARAMLGRYQELMVSLGVPEESIAQISLPRKFGVGKDVLEYGTALVYDAIIVGRRGISGLTEVFMGSVSTNIVDNSQLIPVWLVDGKAPSGSVMMAVDGSESSLRAVDHLAFILGGNPEISISFFHVAPRLADFCPIDFSEKNTSNLEAVIQKGDKACIDRFFARALKMLGDAGISESQVRVDVRKGGFRIGKAIVEAFVKGRFGTLVVGRRGMGKQYFTGSVSRFLVNQFSDGALWVVP</sequence>
<organism evidence="3 4">
    <name type="scientific">Desulfosarcina ovata subsp. sediminis</name>
    <dbReference type="NCBI Taxonomy" id="885957"/>
    <lineage>
        <taxon>Bacteria</taxon>
        <taxon>Pseudomonadati</taxon>
        <taxon>Thermodesulfobacteriota</taxon>
        <taxon>Desulfobacteria</taxon>
        <taxon>Desulfobacterales</taxon>
        <taxon>Desulfosarcinaceae</taxon>
        <taxon>Desulfosarcina</taxon>
    </lineage>
</organism>
<dbReference type="Gene3D" id="3.40.50.620">
    <property type="entry name" value="HUPs"/>
    <property type="match status" value="2"/>
</dbReference>
<dbReference type="KEGG" id="dov:DSCO28_42960"/>
<dbReference type="PANTHER" id="PTHR31964">
    <property type="entry name" value="ADENINE NUCLEOTIDE ALPHA HYDROLASES-LIKE SUPERFAMILY PROTEIN"/>
    <property type="match status" value="1"/>
</dbReference>
<protein>
    <recommendedName>
        <fullName evidence="2">UspA domain-containing protein</fullName>
    </recommendedName>
</protein>
<evidence type="ECO:0000313" key="4">
    <source>
        <dbReference type="Proteomes" id="UP000425960"/>
    </source>
</evidence>
<evidence type="ECO:0000313" key="3">
    <source>
        <dbReference type="EMBL" id="BBO83730.1"/>
    </source>
</evidence>